<comment type="caution">
    <text evidence="1">The sequence shown here is derived from an EMBL/GenBank/DDBJ whole genome shotgun (WGS) entry which is preliminary data.</text>
</comment>
<accession>A0A841FZ06</accession>
<dbReference type="RefSeq" id="WP_184793048.1">
    <property type="nucleotide sequence ID" value="NZ_BONT01000080.1"/>
</dbReference>
<proteinExistence type="predicted"/>
<dbReference type="AlphaFoldDB" id="A0A841FZ06"/>
<dbReference type="InterPro" id="IPR023393">
    <property type="entry name" value="START-like_dom_sf"/>
</dbReference>
<dbReference type="EMBL" id="JACHGT010000028">
    <property type="protein sequence ID" value="MBB6039973.1"/>
    <property type="molecule type" value="Genomic_DNA"/>
</dbReference>
<dbReference type="SUPFAM" id="SSF55961">
    <property type="entry name" value="Bet v1-like"/>
    <property type="match status" value="1"/>
</dbReference>
<keyword evidence="2" id="KW-1185">Reference proteome</keyword>
<name>A0A841FZ06_9ACTN</name>
<gene>
    <name evidence="1" type="ORF">HNR73_007872</name>
</gene>
<evidence type="ECO:0000313" key="1">
    <source>
        <dbReference type="EMBL" id="MBB6039973.1"/>
    </source>
</evidence>
<protein>
    <recommendedName>
        <fullName evidence="3">SRPBCC family protein</fullName>
    </recommendedName>
</protein>
<evidence type="ECO:0000313" key="2">
    <source>
        <dbReference type="Proteomes" id="UP000548476"/>
    </source>
</evidence>
<dbReference type="Gene3D" id="3.30.530.20">
    <property type="match status" value="1"/>
</dbReference>
<reference evidence="1 2" key="1">
    <citation type="submission" date="2020-08" db="EMBL/GenBank/DDBJ databases">
        <title>Genomic Encyclopedia of Type Strains, Phase IV (KMG-IV): sequencing the most valuable type-strain genomes for metagenomic binning, comparative biology and taxonomic classification.</title>
        <authorList>
            <person name="Goeker M."/>
        </authorList>
    </citation>
    <scope>NUCLEOTIDE SEQUENCE [LARGE SCALE GENOMIC DNA]</scope>
    <source>
        <strain evidence="1 2">YIM 65646</strain>
    </source>
</reference>
<dbReference type="Proteomes" id="UP000548476">
    <property type="component" value="Unassembled WGS sequence"/>
</dbReference>
<organism evidence="1 2">
    <name type="scientific">Phytomonospora endophytica</name>
    <dbReference type="NCBI Taxonomy" id="714109"/>
    <lineage>
        <taxon>Bacteria</taxon>
        <taxon>Bacillati</taxon>
        <taxon>Actinomycetota</taxon>
        <taxon>Actinomycetes</taxon>
        <taxon>Micromonosporales</taxon>
        <taxon>Micromonosporaceae</taxon>
        <taxon>Phytomonospora</taxon>
    </lineage>
</organism>
<sequence>MPRQHPSLIAAFLLDMRPEEAFVLFTPLGEREWAEGWDPVFPAEPDDDSAPGTVFESRPHGHSPHGATWIVVDREPGRRIRYARVIPGRNAGTVTVSLGAVGDRTAVTVAYDLTALTPEGRTELDAFAAAYPAFIDEWRRAILRVRPGPPGRRPV</sequence>
<evidence type="ECO:0008006" key="3">
    <source>
        <dbReference type="Google" id="ProtNLM"/>
    </source>
</evidence>